<feature type="compositionally biased region" description="Basic residues" evidence="5">
    <location>
        <begin position="670"/>
        <end position="684"/>
    </location>
</feature>
<evidence type="ECO:0000256" key="5">
    <source>
        <dbReference type="SAM" id="MobiDB-lite"/>
    </source>
</evidence>
<evidence type="ECO:0000256" key="1">
    <source>
        <dbReference type="ARBA" id="ARBA00004496"/>
    </source>
</evidence>
<dbReference type="Pfam" id="PF00169">
    <property type="entry name" value="PH"/>
    <property type="match status" value="2"/>
</dbReference>
<comment type="subcellular location">
    <subcellularLocation>
        <location evidence="1">Cytoplasm</location>
    </subcellularLocation>
</comment>
<feature type="region of interest" description="Disordered" evidence="5">
    <location>
        <begin position="475"/>
        <end position="502"/>
    </location>
</feature>
<feature type="compositionally biased region" description="Basic and acidic residues" evidence="5">
    <location>
        <begin position="490"/>
        <end position="502"/>
    </location>
</feature>
<evidence type="ECO:0000313" key="8">
    <source>
        <dbReference type="Proteomes" id="UP001186944"/>
    </source>
</evidence>
<evidence type="ECO:0000259" key="6">
    <source>
        <dbReference type="PROSITE" id="PS50003"/>
    </source>
</evidence>
<evidence type="ECO:0000256" key="4">
    <source>
        <dbReference type="ARBA" id="ARBA00023054"/>
    </source>
</evidence>
<dbReference type="InterPro" id="IPR001849">
    <property type="entry name" value="PH_domain"/>
</dbReference>
<keyword evidence="8" id="KW-1185">Reference proteome</keyword>
<feature type="region of interest" description="Disordered" evidence="5">
    <location>
        <begin position="520"/>
        <end position="546"/>
    </location>
</feature>
<feature type="region of interest" description="Disordered" evidence="5">
    <location>
        <begin position="642"/>
        <end position="703"/>
    </location>
</feature>
<evidence type="ECO:0000256" key="2">
    <source>
        <dbReference type="ARBA" id="ARBA00022490"/>
    </source>
</evidence>
<keyword evidence="4" id="KW-0175">Coiled coil</keyword>
<feature type="compositionally biased region" description="Low complexity" evidence="5">
    <location>
        <begin position="650"/>
        <end position="662"/>
    </location>
</feature>
<accession>A0AA88YNN4</accession>
<feature type="region of interest" description="Disordered" evidence="5">
    <location>
        <begin position="329"/>
        <end position="362"/>
    </location>
</feature>
<keyword evidence="3" id="KW-0677">Repeat</keyword>
<feature type="compositionally biased region" description="Polar residues" evidence="5">
    <location>
        <begin position="329"/>
        <end position="341"/>
    </location>
</feature>
<gene>
    <name evidence="7" type="ORF">FSP39_013362</name>
</gene>
<name>A0AA88YNN4_PINIB</name>
<feature type="domain" description="PH" evidence="6">
    <location>
        <begin position="376"/>
        <end position="472"/>
    </location>
</feature>
<dbReference type="PANTHER" id="PTHR14338:SF7">
    <property type="entry name" value="PH DOMAIN-CONTAINING PROTEIN"/>
    <property type="match status" value="1"/>
</dbReference>
<dbReference type="SUPFAM" id="SSF50729">
    <property type="entry name" value="PH domain-like"/>
    <property type="match status" value="2"/>
</dbReference>
<evidence type="ECO:0000313" key="7">
    <source>
        <dbReference type="EMBL" id="KAK3104928.1"/>
    </source>
</evidence>
<proteinExistence type="predicted"/>
<evidence type="ECO:0000256" key="3">
    <source>
        <dbReference type="ARBA" id="ARBA00022737"/>
    </source>
</evidence>
<dbReference type="EMBL" id="VSWD01000004">
    <property type="protein sequence ID" value="KAK3104928.1"/>
    <property type="molecule type" value="Genomic_DNA"/>
</dbReference>
<feature type="compositionally biased region" description="Polar residues" evidence="5">
    <location>
        <begin position="688"/>
        <end position="703"/>
    </location>
</feature>
<dbReference type="GO" id="GO:0005829">
    <property type="term" value="C:cytosol"/>
    <property type="evidence" value="ECO:0007669"/>
    <property type="project" value="TreeGrafter"/>
</dbReference>
<feature type="region of interest" description="Disordered" evidence="5">
    <location>
        <begin position="720"/>
        <end position="780"/>
    </location>
</feature>
<dbReference type="InterPro" id="IPR030113">
    <property type="entry name" value="AFAP"/>
</dbReference>
<dbReference type="AlphaFoldDB" id="A0AA88YNN4"/>
<sequence>MVCRGKLYIFKSQSPEEHAYLNIILSNCTITYLSDQDKRFKKLFVFKITRNRRKSVYLNAADKNELSRWLQVLQMESNKVQGDADSVDSGQSLSDYTNTNVTYSSGPVKFSLGTTSSDNWQSDSEGVCHSESSRRFSLPNGFDGGNDSGYVPSADESEYKENVGGKTHVGFPRNDLPDIDPALKHVWQQDKNYLLNMVRAKLRRSRKRNDSEPFTNQPLPGPNNEGLIVMADQPEVTSTRKKQKICGKIKMEGKEGKTTNLERVKSMSLPCHARRVSDAYRDVPKVFLRGYDDSYPYNTNPISRKLVMRPRWSHLMGSGSRDVRRTMSFNGANPASASGVKTLNPPAVESPMSSPSSRKRHKPLAVKKLAARDLENCAIAGYMERRSFSGQWIRYWYVLKDGTMFCYLTPDDNVTVDILNLQGYKIAYLVDKFRGKRFVLQLSHQEYSSIYMSLESREKMTEWLECLQLATGVPPSPHGVLDDQDSPEQLSDKSSDPDYHDKCQSVKQKLLAEMLRQKHELEKKQATRQKRQSGDGGNPEMMTEEDQIRDVTRLRQRRMSAQIKMDTIQKQLQSAASSGKKFPFKFGAKKKVPENKNEHLQEQLKELSVKLEEIDRNLSSHTKPTEFLDMNQNKRQVAIEETRTSHDFYDNNGDVNKGNGKNIKASVQKLKTKTFSKGAKSKNRKSTEFQNGHVSTLESGPLNSSAHELKLDLTNCRLQDDDVDSENGSESHRSDSFTDLTKNKSPTSSVDDNVFSDQNENGGVIQNPRRKAVSNPVTPRKEVDPNVLAEIDVSFTSMFLCPRNQRFGGI</sequence>
<feature type="domain" description="PH" evidence="6">
    <location>
        <begin position="1"/>
        <end position="78"/>
    </location>
</feature>
<dbReference type="PROSITE" id="PS50003">
    <property type="entry name" value="PH_DOMAIN"/>
    <property type="match status" value="2"/>
</dbReference>
<dbReference type="Proteomes" id="UP001186944">
    <property type="component" value="Unassembled WGS sequence"/>
</dbReference>
<reference evidence="7" key="1">
    <citation type="submission" date="2019-08" db="EMBL/GenBank/DDBJ databases">
        <title>The improved chromosome-level genome for the pearl oyster Pinctada fucata martensii using PacBio sequencing and Hi-C.</title>
        <authorList>
            <person name="Zheng Z."/>
        </authorList>
    </citation>
    <scope>NUCLEOTIDE SEQUENCE</scope>
    <source>
        <strain evidence="7">ZZ-2019</strain>
        <tissue evidence="7">Adductor muscle</tissue>
    </source>
</reference>
<dbReference type="GO" id="GO:0017124">
    <property type="term" value="F:SH3 domain binding"/>
    <property type="evidence" value="ECO:0007669"/>
    <property type="project" value="TreeGrafter"/>
</dbReference>
<keyword evidence="2" id="KW-0963">Cytoplasm</keyword>
<protein>
    <recommendedName>
        <fullName evidence="6">PH domain-containing protein</fullName>
    </recommendedName>
</protein>
<dbReference type="InterPro" id="IPR011993">
    <property type="entry name" value="PH-like_dom_sf"/>
</dbReference>
<dbReference type="SMART" id="SM00233">
    <property type="entry name" value="PH"/>
    <property type="match status" value="2"/>
</dbReference>
<organism evidence="7 8">
    <name type="scientific">Pinctada imbricata</name>
    <name type="common">Atlantic pearl-oyster</name>
    <name type="synonym">Pinctada martensii</name>
    <dbReference type="NCBI Taxonomy" id="66713"/>
    <lineage>
        <taxon>Eukaryota</taxon>
        <taxon>Metazoa</taxon>
        <taxon>Spiralia</taxon>
        <taxon>Lophotrochozoa</taxon>
        <taxon>Mollusca</taxon>
        <taxon>Bivalvia</taxon>
        <taxon>Autobranchia</taxon>
        <taxon>Pteriomorphia</taxon>
        <taxon>Pterioida</taxon>
        <taxon>Pterioidea</taxon>
        <taxon>Pteriidae</taxon>
        <taxon>Pinctada</taxon>
    </lineage>
</organism>
<comment type="caution">
    <text evidence="7">The sequence shown here is derived from an EMBL/GenBank/DDBJ whole genome shotgun (WGS) entry which is preliminary data.</text>
</comment>
<dbReference type="PANTHER" id="PTHR14338">
    <property type="entry name" value="ACTIN FILAMENT-ASSOCIATED PROTEIN 1 FAMILY MEMBER"/>
    <property type="match status" value="1"/>
</dbReference>
<feature type="compositionally biased region" description="Polar residues" evidence="5">
    <location>
        <begin position="737"/>
        <end position="761"/>
    </location>
</feature>
<dbReference type="Gene3D" id="2.30.29.30">
    <property type="entry name" value="Pleckstrin-homology domain (PH domain)/Phosphotyrosine-binding domain (PTB)"/>
    <property type="match status" value="2"/>
</dbReference>
<feature type="region of interest" description="Disordered" evidence="5">
    <location>
        <begin position="204"/>
        <end position="226"/>
    </location>
</feature>